<proteinExistence type="predicted"/>
<reference evidence="1 2" key="1">
    <citation type="journal article" date="2021" name="BMC Genomics">
        <title>Datura genome reveals duplications of psychoactive alkaloid biosynthetic genes and high mutation rate following tissue culture.</title>
        <authorList>
            <person name="Rajewski A."/>
            <person name="Carter-House D."/>
            <person name="Stajich J."/>
            <person name="Litt A."/>
        </authorList>
    </citation>
    <scope>NUCLEOTIDE SEQUENCE [LARGE SCALE GENOMIC DNA]</scope>
    <source>
        <strain evidence="1">AR-01</strain>
    </source>
</reference>
<accession>A0ABS8W2M0</accession>
<protein>
    <submittedName>
        <fullName evidence="1">Uncharacterized protein</fullName>
    </submittedName>
</protein>
<feature type="non-terminal residue" evidence="1">
    <location>
        <position position="61"/>
    </location>
</feature>
<evidence type="ECO:0000313" key="2">
    <source>
        <dbReference type="Proteomes" id="UP000823775"/>
    </source>
</evidence>
<comment type="caution">
    <text evidence="1">The sequence shown here is derived from an EMBL/GenBank/DDBJ whole genome shotgun (WGS) entry which is preliminary data.</text>
</comment>
<dbReference type="EMBL" id="JACEIK010006544">
    <property type="protein sequence ID" value="MCE2055871.1"/>
    <property type="molecule type" value="Genomic_DNA"/>
</dbReference>
<feature type="non-terminal residue" evidence="1">
    <location>
        <position position="1"/>
    </location>
</feature>
<evidence type="ECO:0000313" key="1">
    <source>
        <dbReference type="EMBL" id="MCE2055871.1"/>
    </source>
</evidence>
<name>A0ABS8W2M0_DATST</name>
<gene>
    <name evidence="1" type="ORF">HAX54_043623</name>
</gene>
<sequence>PWSHLSNNTCLGLIARGSLKSDKDVWLIWYKLTESVDDVCLYVWCTDTTLATHFAGSRFVT</sequence>
<dbReference type="Proteomes" id="UP000823775">
    <property type="component" value="Unassembled WGS sequence"/>
</dbReference>
<keyword evidence="2" id="KW-1185">Reference proteome</keyword>
<organism evidence="1 2">
    <name type="scientific">Datura stramonium</name>
    <name type="common">Jimsonweed</name>
    <name type="synonym">Common thornapple</name>
    <dbReference type="NCBI Taxonomy" id="4076"/>
    <lineage>
        <taxon>Eukaryota</taxon>
        <taxon>Viridiplantae</taxon>
        <taxon>Streptophyta</taxon>
        <taxon>Embryophyta</taxon>
        <taxon>Tracheophyta</taxon>
        <taxon>Spermatophyta</taxon>
        <taxon>Magnoliopsida</taxon>
        <taxon>eudicotyledons</taxon>
        <taxon>Gunneridae</taxon>
        <taxon>Pentapetalae</taxon>
        <taxon>asterids</taxon>
        <taxon>lamiids</taxon>
        <taxon>Solanales</taxon>
        <taxon>Solanaceae</taxon>
        <taxon>Solanoideae</taxon>
        <taxon>Datureae</taxon>
        <taxon>Datura</taxon>
    </lineage>
</organism>